<dbReference type="STRING" id="867902.Ornrh_0119"/>
<dbReference type="RefSeq" id="WP_014789976.1">
    <property type="nucleotide sequence ID" value="NC_018016.1"/>
</dbReference>
<dbReference type="GeneID" id="71568400"/>
<dbReference type="PATRIC" id="fig|867902.3.peg.118"/>
<dbReference type="eggNOG" id="ENOG5031KRJ">
    <property type="taxonomic scope" value="Bacteria"/>
</dbReference>
<dbReference type="HOGENOM" id="CLU_1747794_0_0_10"/>
<protein>
    <recommendedName>
        <fullName evidence="3">Special sigma factor</fullName>
    </recommendedName>
</protein>
<sequence length="149" mass="17895">MTKDFLSQFIARAAESNAQKREEETRKNFFKEIGRKGGLKRKNAQICTHVISARFTDHEFHKIQRLAKRHQLSVSKYMRMVATEKELKVNEFKTDEVLLSYGNHFIRIKNLLRNREWSQMANKHELIHEIDLVLRLMKNYLYEKNTKNE</sequence>
<proteinExistence type="predicted"/>
<keyword evidence="2" id="KW-1185">Reference proteome</keyword>
<dbReference type="Pfam" id="PF21983">
    <property type="entry name" value="NikA-like"/>
    <property type="match status" value="1"/>
</dbReference>
<evidence type="ECO:0000313" key="2">
    <source>
        <dbReference type="Proteomes" id="UP000006051"/>
    </source>
</evidence>
<dbReference type="Proteomes" id="UP000006051">
    <property type="component" value="Chromosome"/>
</dbReference>
<dbReference type="AlphaFoldDB" id="I3ZXB2"/>
<evidence type="ECO:0000313" key="1">
    <source>
        <dbReference type="EMBL" id="AFL96346.1"/>
    </source>
</evidence>
<gene>
    <name evidence="1" type="ordered locus">Ornrh_0119</name>
</gene>
<dbReference type="EMBL" id="CP003283">
    <property type="protein sequence ID" value="AFL96346.1"/>
    <property type="molecule type" value="Genomic_DNA"/>
</dbReference>
<dbReference type="KEGG" id="orh:Ornrh_0119"/>
<reference evidence="1 2" key="1">
    <citation type="submission" date="2012-06" db="EMBL/GenBank/DDBJ databases">
        <title>The complete genome of Ornithobacterium rhinotracheale DSM 15997.</title>
        <authorList>
            <consortium name="US DOE Joint Genome Institute (JGI-PGF)"/>
            <person name="Lucas S."/>
            <person name="Copeland A."/>
            <person name="Lapidus A."/>
            <person name="Goodwin L."/>
            <person name="Pitluck S."/>
            <person name="Peters L."/>
            <person name="Mikhailova N."/>
            <person name="Teshima H."/>
            <person name="Kyrpides N."/>
            <person name="Mavromatis K."/>
            <person name="Pagani I."/>
            <person name="Ivanova N."/>
            <person name="Ovchinnikova G."/>
            <person name="Zeytun A."/>
            <person name="Detter J.C."/>
            <person name="Han C."/>
            <person name="Land M."/>
            <person name="Hauser L."/>
            <person name="Markowitz V."/>
            <person name="Cheng J.-F."/>
            <person name="Hugenholtz P."/>
            <person name="Woyke T."/>
            <person name="Wu D."/>
            <person name="Lang E."/>
            <person name="Kopitz M."/>
            <person name="Brambilla E."/>
            <person name="Klenk H.-P."/>
            <person name="Eisen J.A."/>
        </authorList>
    </citation>
    <scope>NUCLEOTIDE SEQUENCE [LARGE SCALE GENOMIC DNA]</scope>
    <source>
        <strain evidence="2">ATCC 51463 / DSM 15997 / CCUG 23171 / LMG 9086</strain>
    </source>
</reference>
<evidence type="ECO:0008006" key="3">
    <source>
        <dbReference type="Google" id="ProtNLM"/>
    </source>
</evidence>
<accession>I3ZXB2</accession>
<dbReference type="InterPro" id="IPR053842">
    <property type="entry name" value="NikA-like"/>
</dbReference>
<dbReference type="GeneID" id="97256895"/>
<name>I3ZXB2_ORNRL</name>
<organism evidence="1 2">
    <name type="scientific">Ornithobacterium rhinotracheale (strain ATCC 51463 / DSM 15997 / CCUG 23171 / CIP 104009 / LMG 9086)</name>
    <dbReference type="NCBI Taxonomy" id="867902"/>
    <lineage>
        <taxon>Bacteria</taxon>
        <taxon>Pseudomonadati</taxon>
        <taxon>Bacteroidota</taxon>
        <taxon>Flavobacteriia</taxon>
        <taxon>Flavobacteriales</taxon>
        <taxon>Weeksellaceae</taxon>
        <taxon>Ornithobacterium</taxon>
    </lineage>
</organism>